<feature type="transmembrane region" description="Helical" evidence="6">
    <location>
        <begin position="265"/>
        <end position="282"/>
    </location>
</feature>
<evidence type="ECO:0000259" key="7">
    <source>
        <dbReference type="PROSITE" id="PS50850"/>
    </source>
</evidence>
<keyword evidence="5 6" id="KW-0472">Membrane</keyword>
<dbReference type="Pfam" id="PF07690">
    <property type="entry name" value="MFS_1"/>
    <property type="match status" value="1"/>
</dbReference>
<feature type="transmembrane region" description="Helical" evidence="6">
    <location>
        <begin position="294"/>
        <end position="315"/>
    </location>
</feature>
<dbReference type="InterPro" id="IPR020846">
    <property type="entry name" value="MFS_dom"/>
</dbReference>
<feature type="transmembrane region" description="Helical" evidence="6">
    <location>
        <begin position="321"/>
        <end position="340"/>
    </location>
</feature>
<sequence length="710" mass="76478">MTIRKRCLLWDWTNIANIPDSIEKVNFSGPLCSVANWNAWAPPELKNRLPFRPMVRGMEQLTDSNEWSMISNNGHAIIHFFNEPERAGISAKAASEMWKEKMVPLSTKGKKLVCASCASDPGGEEWLVEFMRRVEEQGEPPNFLGLHYYGPDGTSAIQYLEKISPVLIHAIMAAPETKSSSASDTTQLAGTEIEKNAAADGSLTLEPSAPQARNASIEAKKPFKFKVTVFILCLISVVVAMDSVIVASTLPAITVALKGTSLKAFWVGTSYLLAQTVTVPIYGTISDIFGRKWVTVFATALFLLGSILCGCAQNMNWLVAARVVQGLGGGGCLTLVTVIISDITTLRERPKFLAMGAFAWALGTNIGVPIGGAIGEFASWRWVFWINVPICVLGIAGLIYALHLHQEISSLRSKLARIDYLGMVFFIAATTLMLYGLTTGGTSEPWDSAKVLAPLTIGFVGLGVFVLAEWKVSKEPMVPVRIFSNRSGNTGFFGAFIHGLVLAPVALSAVFCGIWVAKTLRFQKMTWLAWILIVSGTGLNALMKPDSNAGIMYGLRVIPAIGGGFLFQLPVFAVQSTAKDGDLGIATATVTFFRSVGQAFGVAIGGTVFQNQFDKFLDEAIKAGAVPRQFTVTGAQAAGAYGAIGAFPESVITAYRYIYANALRTVWYVTTGIAGAGLLVSLLVRNESMDRGNNAKQAFKVEKESSSELV</sequence>
<protein>
    <recommendedName>
        <fullName evidence="7">Major facilitator superfamily (MFS) profile domain-containing protein</fullName>
    </recommendedName>
</protein>
<evidence type="ECO:0000256" key="6">
    <source>
        <dbReference type="SAM" id="Phobius"/>
    </source>
</evidence>
<feature type="transmembrane region" description="Helical" evidence="6">
    <location>
        <begin position="382"/>
        <end position="403"/>
    </location>
</feature>
<dbReference type="InterPro" id="IPR011701">
    <property type="entry name" value="MFS"/>
</dbReference>
<evidence type="ECO:0000313" key="9">
    <source>
        <dbReference type="Proteomes" id="UP000566819"/>
    </source>
</evidence>
<comment type="subcellular location">
    <subcellularLocation>
        <location evidence="1">Membrane</location>
        <topology evidence="1">Multi-pass membrane protein</topology>
    </subcellularLocation>
</comment>
<evidence type="ECO:0000256" key="5">
    <source>
        <dbReference type="ARBA" id="ARBA00023136"/>
    </source>
</evidence>
<feature type="transmembrane region" description="Helical" evidence="6">
    <location>
        <begin position="522"/>
        <end position="542"/>
    </location>
</feature>
<keyword evidence="9" id="KW-1185">Reference proteome</keyword>
<feature type="transmembrane region" description="Helical" evidence="6">
    <location>
        <begin position="491"/>
        <end position="516"/>
    </location>
</feature>
<dbReference type="Gene3D" id="1.20.1250.20">
    <property type="entry name" value="MFS general substrate transporter like domains"/>
    <property type="match status" value="1"/>
</dbReference>
<feature type="domain" description="Major facilitator superfamily (MFS) profile" evidence="7">
    <location>
        <begin position="228"/>
        <end position="689"/>
    </location>
</feature>
<feature type="transmembrane region" description="Helical" evidence="6">
    <location>
        <begin position="415"/>
        <end position="437"/>
    </location>
</feature>
<organism evidence="8 9">
    <name type="scientific">Cudoniella acicularis</name>
    <dbReference type="NCBI Taxonomy" id="354080"/>
    <lineage>
        <taxon>Eukaryota</taxon>
        <taxon>Fungi</taxon>
        <taxon>Dikarya</taxon>
        <taxon>Ascomycota</taxon>
        <taxon>Pezizomycotina</taxon>
        <taxon>Leotiomycetes</taxon>
        <taxon>Helotiales</taxon>
        <taxon>Tricladiaceae</taxon>
        <taxon>Cudoniella</taxon>
    </lineage>
</organism>
<comment type="caution">
    <text evidence="8">The sequence shown here is derived from an EMBL/GenBank/DDBJ whole genome shotgun (WGS) entry which is preliminary data.</text>
</comment>
<dbReference type="PROSITE" id="PS50850">
    <property type="entry name" value="MFS"/>
    <property type="match status" value="1"/>
</dbReference>
<evidence type="ECO:0000256" key="3">
    <source>
        <dbReference type="ARBA" id="ARBA00022692"/>
    </source>
</evidence>
<reference evidence="8 9" key="1">
    <citation type="submission" date="2020-03" db="EMBL/GenBank/DDBJ databases">
        <title>Draft Genome Sequence of Cudoniella acicularis.</title>
        <authorList>
            <person name="Buettner E."/>
            <person name="Kellner H."/>
        </authorList>
    </citation>
    <scope>NUCLEOTIDE SEQUENCE [LARGE SCALE GENOMIC DNA]</scope>
    <source>
        <strain evidence="8 9">DSM 108380</strain>
    </source>
</reference>
<gene>
    <name evidence="8" type="ORF">G7Y89_g13815</name>
</gene>
<evidence type="ECO:0000313" key="8">
    <source>
        <dbReference type="EMBL" id="KAF4624356.1"/>
    </source>
</evidence>
<feature type="transmembrane region" description="Helical" evidence="6">
    <location>
        <begin position="352"/>
        <end position="370"/>
    </location>
</feature>
<evidence type="ECO:0000256" key="1">
    <source>
        <dbReference type="ARBA" id="ARBA00004141"/>
    </source>
</evidence>
<evidence type="ECO:0000256" key="2">
    <source>
        <dbReference type="ARBA" id="ARBA00007520"/>
    </source>
</evidence>
<dbReference type="PRINTS" id="PR01036">
    <property type="entry name" value="TCRTETB"/>
</dbReference>
<comment type="similarity">
    <text evidence="2">Belongs to the major facilitator superfamily. TCR/Tet family.</text>
</comment>
<feature type="transmembrane region" description="Helical" evidence="6">
    <location>
        <begin position="449"/>
        <end position="470"/>
    </location>
</feature>
<dbReference type="InterPro" id="IPR024655">
    <property type="entry name" value="Asl1_glyco_hydro_catalytic"/>
</dbReference>
<evidence type="ECO:0000256" key="4">
    <source>
        <dbReference type="ARBA" id="ARBA00022989"/>
    </source>
</evidence>
<keyword evidence="4 6" id="KW-1133">Transmembrane helix</keyword>
<proteinExistence type="inferred from homology"/>
<dbReference type="EMBL" id="JAAMPI010001678">
    <property type="protein sequence ID" value="KAF4624356.1"/>
    <property type="molecule type" value="Genomic_DNA"/>
</dbReference>
<dbReference type="Proteomes" id="UP000566819">
    <property type="component" value="Unassembled WGS sequence"/>
</dbReference>
<feature type="transmembrane region" description="Helical" evidence="6">
    <location>
        <begin position="229"/>
        <end position="253"/>
    </location>
</feature>
<dbReference type="OrthoDB" id="10021397at2759"/>
<dbReference type="InterPro" id="IPR036259">
    <property type="entry name" value="MFS_trans_sf"/>
</dbReference>
<feature type="transmembrane region" description="Helical" evidence="6">
    <location>
        <begin position="665"/>
        <end position="684"/>
    </location>
</feature>
<name>A0A8H4VVN3_9HELO</name>
<dbReference type="AlphaFoldDB" id="A0A8H4VVN3"/>
<dbReference type="SUPFAM" id="SSF103473">
    <property type="entry name" value="MFS general substrate transporter"/>
    <property type="match status" value="1"/>
</dbReference>
<dbReference type="CDD" id="cd17502">
    <property type="entry name" value="MFS_Azr1_MDR_like"/>
    <property type="match status" value="1"/>
</dbReference>
<dbReference type="GO" id="GO:0005886">
    <property type="term" value="C:plasma membrane"/>
    <property type="evidence" value="ECO:0007669"/>
    <property type="project" value="TreeGrafter"/>
</dbReference>
<dbReference type="GO" id="GO:0022857">
    <property type="term" value="F:transmembrane transporter activity"/>
    <property type="evidence" value="ECO:0007669"/>
    <property type="project" value="InterPro"/>
</dbReference>
<accession>A0A8H4VVN3</accession>
<dbReference type="PANTHER" id="PTHR23501:SF102">
    <property type="entry name" value="DRUG TRANSPORTER, PUTATIVE (AFU_ORTHOLOGUE AFUA_3G08530)-RELATED"/>
    <property type="match status" value="1"/>
</dbReference>
<feature type="transmembrane region" description="Helical" evidence="6">
    <location>
        <begin position="554"/>
        <end position="573"/>
    </location>
</feature>
<keyword evidence="3 6" id="KW-0812">Transmembrane</keyword>
<dbReference type="PANTHER" id="PTHR23501">
    <property type="entry name" value="MAJOR FACILITATOR SUPERFAMILY"/>
    <property type="match status" value="1"/>
</dbReference>
<dbReference type="Pfam" id="PF11790">
    <property type="entry name" value="Glyco_hydro_cc"/>
    <property type="match status" value="1"/>
</dbReference>